<dbReference type="InterPro" id="IPR046341">
    <property type="entry name" value="SET_dom_sf"/>
</dbReference>
<proteinExistence type="predicted"/>
<dbReference type="InterPro" id="IPR036464">
    <property type="entry name" value="Rubisco_LSMT_subst-bd_sf"/>
</dbReference>
<evidence type="ECO:0000259" key="4">
    <source>
        <dbReference type="Pfam" id="PF09273"/>
    </source>
</evidence>
<evidence type="ECO:0000256" key="3">
    <source>
        <dbReference type="ARBA" id="ARBA00022691"/>
    </source>
</evidence>
<reference evidence="5" key="1">
    <citation type="submission" date="2017-04" db="EMBL/GenBank/DDBJ databases">
        <title>Population genomics of picophytoplankton unveils novel chromosome hypervariability.</title>
        <authorList>
            <consortium name="DOE Joint Genome Institute"/>
            <person name="Blanc-Mathieu R."/>
            <person name="Krasovec M."/>
            <person name="Hebrard M."/>
            <person name="Yau S."/>
            <person name="Desgranges E."/>
            <person name="Martin J."/>
            <person name="Schackwitz W."/>
            <person name="Kuo A."/>
            <person name="Salin G."/>
            <person name="Donnadieu C."/>
            <person name="Desdevises Y."/>
            <person name="Sanchez-Ferandin S."/>
            <person name="Moreau H."/>
            <person name="Rivals E."/>
            <person name="Grigoriev I.V."/>
            <person name="Grimsley N."/>
            <person name="Eyre-Walker A."/>
            <person name="Piganeau G."/>
        </authorList>
    </citation>
    <scope>NUCLEOTIDE SEQUENCE [LARGE SCALE GENOMIC DNA]</scope>
    <source>
        <strain evidence="5">RCC 1115</strain>
    </source>
</reference>
<keyword evidence="2" id="KW-0808">Transferase</keyword>
<dbReference type="Pfam" id="PF09273">
    <property type="entry name" value="Rubis-subs-bind"/>
    <property type="match status" value="1"/>
</dbReference>
<dbReference type="SUPFAM" id="SSF82199">
    <property type="entry name" value="SET domain"/>
    <property type="match status" value="1"/>
</dbReference>
<dbReference type="Gene3D" id="3.90.1410.10">
    <property type="entry name" value="set domain protein methyltransferase, domain 1"/>
    <property type="match status" value="1"/>
</dbReference>
<organism evidence="5">
    <name type="scientific">Ostreococcus tauri</name>
    <name type="common">Marine green alga</name>
    <dbReference type="NCBI Taxonomy" id="70448"/>
    <lineage>
        <taxon>Eukaryota</taxon>
        <taxon>Viridiplantae</taxon>
        <taxon>Chlorophyta</taxon>
        <taxon>Mamiellophyceae</taxon>
        <taxon>Mamiellales</taxon>
        <taxon>Bathycoccaceae</taxon>
        <taxon>Ostreococcus</taxon>
    </lineage>
</organism>
<sequence>MEREKGVASRYRPFVDSLYERTPANSTVVSKKARERLAEHHAEKVMRRYDEDIVRGWNAAVRTFRTFPTIFRAQDFTRSKFEEALAIVRANSFEVTRADGVRERVLVPLAHLLVHDTSSSVPCVKMVDDTFVINVDEHRAGDELSCSHGEYSDAETFARFGTSAVYSEENNARDVITFTFPDEVHLKEEIGSCGPAEDIGFTRDGASAELMCALRLVSANATEWSEMRKPNFDLQSLKNRPLSEESEVAVYDALFATLTDLLNSYPYSDVDDEHLLRGDRLADDERRAVKIRLREKRSALRALNTVQYRGRKALGGVLFDKHFSHIMPTRVKDEL</sequence>
<keyword evidence="1" id="KW-0489">Methyltransferase</keyword>
<name>A0A1Y5I895_OSTTA</name>
<dbReference type="GO" id="GO:0016279">
    <property type="term" value="F:protein-lysine N-methyltransferase activity"/>
    <property type="evidence" value="ECO:0007669"/>
    <property type="project" value="TreeGrafter"/>
</dbReference>
<dbReference type="EMBL" id="KZ155825">
    <property type="protein sequence ID" value="OUS44303.1"/>
    <property type="molecule type" value="Genomic_DNA"/>
</dbReference>
<dbReference type="SUPFAM" id="SSF81822">
    <property type="entry name" value="RuBisCo LSMT C-terminal, substrate-binding domain"/>
    <property type="match status" value="1"/>
</dbReference>
<dbReference type="PANTHER" id="PTHR13271">
    <property type="entry name" value="UNCHARACTERIZED PUTATIVE METHYLTRANSFERASE"/>
    <property type="match status" value="1"/>
</dbReference>
<keyword evidence="3" id="KW-0949">S-adenosyl-L-methionine</keyword>
<evidence type="ECO:0000313" key="5">
    <source>
        <dbReference type="EMBL" id="OUS44303.1"/>
    </source>
</evidence>
<accession>A0A1Y5I895</accession>
<dbReference type="InterPro" id="IPR015353">
    <property type="entry name" value="Rubisco_LSMT_subst-bd"/>
</dbReference>
<dbReference type="AlphaFoldDB" id="A0A1Y5I895"/>
<dbReference type="InterPro" id="IPR050600">
    <property type="entry name" value="SETD3_SETD6_MTase"/>
</dbReference>
<evidence type="ECO:0000256" key="1">
    <source>
        <dbReference type="ARBA" id="ARBA00022603"/>
    </source>
</evidence>
<dbReference type="Gene3D" id="3.90.1420.10">
    <property type="entry name" value="Rubisco LSMT, substrate-binding domain"/>
    <property type="match status" value="1"/>
</dbReference>
<dbReference type="GO" id="GO:0032259">
    <property type="term" value="P:methylation"/>
    <property type="evidence" value="ECO:0007669"/>
    <property type="project" value="UniProtKB-KW"/>
</dbReference>
<protein>
    <recommendedName>
        <fullName evidence="4">Rubisco LSMT substrate-binding domain-containing protein</fullName>
    </recommendedName>
</protein>
<evidence type="ECO:0000256" key="2">
    <source>
        <dbReference type="ARBA" id="ARBA00022679"/>
    </source>
</evidence>
<gene>
    <name evidence="5" type="ORF">BE221DRAFT_193763</name>
</gene>
<dbReference type="Proteomes" id="UP000195557">
    <property type="component" value="Unassembled WGS sequence"/>
</dbReference>
<feature type="domain" description="Rubisco LSMT substrate-binding" evidence="4">
    <location>
        <begin position="196"/>
        <end position="297"/>
    </location>
</feature>